<evidence type="ECO:0000313" key="3">
    <source>
        <dbReference type="Proteomes" id="UP000015101"/>
    </source>
</evidence>
<organism evidence="2 3">
    <name type="scientific">Helobdella robusta</name>
    <name type="common">Californian leech</name>
    <dbReference type="NCBI Taxonomy" id="6412"/>
    <lineage>
        <taxon>Eukaryota</taxon>
        <taxon>Metazoa</taxon>
        <taxon>Spiralia</taxon>
        <taxon>Lophotrochozoa</taxon>
        <taxon>Annelida</taxon>
        <taxon>Clitellata</taxon>
        <taxon>Hirudinea</taxon>
        <taxon>Rhynchobdellida</taxon>
        <taxon>Glossiphoniidae</taxon>
        <taxon>Helobdella</taxon>
    </lineage>
</organism>
<dbReference type="RefSeq" id="XP_009030815.1">
    <property type="nucleotide sequence ID" value="XM_009032567.1"/>
</dbReference>
<dbReference type="EMBL" id="AMQM01008099">
    <property type="status" value="NOT_ANNOTATED_CDS"/>
    <property type="molecule type" value="Genomic_DNA"/>
</dbReference>
<dbReference type="HOGENOM" id="CLU_2294686_0_0_1"/>
<sequence>MSKIPEKEVRYCPPKQRCIQVPVHYIPPCGCPPRVTGQLYISVPNIIPNCPPPCCPNLPPPEIKFEECCCNLPKPTTIIPYCNCSNCCKQCCSRQDCICNK</sequence>
<dbReference type="Proteomes" id="UP000015101">
    <property type="component" value="Unassembled WGS sequence"/>
</dbReference>
<dbReference type="EMBL" id="KB097722">
    <property type="protein sequence ID" value="ESN91112.1"/>
    <property type="molecule type" value="Genomic_DNA"/>
</dbReference>
<protein>
    <submittedName>
        <fullName evidence="1 2">Uncharacterized protein</fullName>
    </submittedName>
</protein>
<reference evidence="1 3" key="2">
    <citation type="journal article" date="2013" name="Nature">
        <title>Insights into bilaterian evolution from three spiralian genomes.</title>
        <authorList>
            <person name="Simakov O."/>
            <person name="Marletaz F."/>
            <person name="Cho S.J."/>
            <person name="Edsinger-Gonzales E."/>
            <person name="Havlak P."/>
            <person name="Hellsten U."/>
            <person name="Kuo D.H."/>
            <person name="Larsson T."/>
            <person name="Lv J."/>
            <person name="Arendt D."/>
            <person name="Savage R."/>
            <person name="Osoegawa K."/>
            <person name="de Jong P."/>
            <person name="Grimwood J."/>
            <person name="Chapman J.A."/>
            <person name="Shapiro H."/>
            <person name="Aerts A."/>
            <person name="Otillar R.P."/>
            <person name="Terry A.Y."/>
            <person name="Boore J.L."/>
            <person name="Grigoriev I.V."/>
            <person name="Lindberg D.R."/>
            <person name="Seaver E.C."/>
            <person name="Weisblat D.A."/>
            <person name="Putnam N.H."/>
            <person name="Rokhsar D.S."/>
        </authorList>
    </citation>
    <scope>NUCLEOTIDE SEQUENCE</scope>
</reference>
<dbReference type="AlphaFoldDB" id="T1FI06"/>
<evidence type="ECO:0000313" key="1">
    <source>
        <dbReference type="EMBL" id="ESN91112.1"/>
    </source>
</evidence>
<reference evidence="3" key="1">
    <citation type="submission" date="2012-12" db="EMBL/GenBank/DDBJ databases">
        <authorList>
            <person name="Hellsten U."/>
            <person name="Grimwood J."/>
            <person name="Chapman J.A."/>
            <person name="Shapiro H."/>
            <person name="Aerts A."/>
            <person name="Otillar R.P."/>
            <person name="Terry A.Y."/>
            <person name="Boore J.L."/>
            <person name="Simakov O."/>
            <person name="Marletaz F."/>
            <person name="Cho S.-J."/>
            <person name="Edsinger-Gonzales E."/>
            <person name="Havlak P."/>
            <person name="Kuo D.-H."/>
            <person name="Larsson T."/>
            <person name="Lv J."/>
            <person name="Arendt D."/>
            <person name="Savage R."/>
            <person name="Osoegawa K."/>
            <person name="de Jong P."/>
            <person name="Lindberg D.R."/>
            <person name="Seaver E.C."/>
            <person name="Weisblat D.A."/>
            <person name="Putnam N.H."/>
            <person name="Grigoriev I.V."/>
            <person name="Rokhsar D.S."/>
        </authorList>
    </citation>
    <scope>NUCLEOTIDE SEQUENCE</scope>
</reference>
<accession>T1FI06</accession>
<dbReference type="KEGG" id="hro:HELRODRAFT_182268"/>
<evidence type="ECO:0000313" key="2">
    <source>
        <dbReference type="EnsemblMetazoa" id="HelroP182268"/>
    </source>
</evidence>
<gene>
    <name evidence="2" type="primary">20208455</name>
    <name evidence="1" type="ORF">HELRODRAFT_182268</name>
</gene>
<dbReference type="GeneID" id="20208455"/>
<proteinExistence type="predicted"/>
<dbReference type="InParanoid" id="T1FI06"/>
<keyword evidence="3" id="KW-1185">Reference proteome</keyword>
<dbReference type="EnsemblMetazoa" id="HelroT182268">
    <property type="protein sequence ID" value="HelroP182268"/>
    <property type="gene ID" value="HelroG182268"/>
</dbReference>
<reference evidence="2" key="3">
    <citation type="submission" date="2015-06" db="UniProtKB">
        <authorList>
            <consortium name="EnsemblMetazoa"/>
        </authorList>
    </citation>
    <scope>IDENTIFICATION</scope>
</reference>
<dbReference type="CTD" id="20208455"/>
<name>T1FI06_HELRO</name>